<evidence type="ECO:0000313" key="3">
    <source>
        <dbReference type="Proteomes" id="UP001596383"/>
    </source>
</evidence>
<dbReference type="RefSeq" id="WP_273739352.1">
    <property type="nucleotide sequence ID" value="NZ_JAQIVI010000240.1"/>
</dbReference>
<dbReference type="Proteomes" id="UP001596383">
    <property type="component" value="Unassembled WGS sequence"/>
</dbReference>
<gene>
    <name evidence="2" type="ORF">ACFQE6_15750</name>
</gene>
<feature type="region of interest" description="Disordered" evidence="1">
    <location>
        <begin position="1"/>
        <end position="26"/>
    </location>
</feature>
<reference evidence="2 3" key="1">
    <citation type="journal article" date="2019" name="Int. J. Syst. Evol. Microbiol.">
        <title>The Global Catalogue of Microorganisms (GCM) 10K type strain sequencing project: providing services to taxonomists for standard genome sequencing and annotation.</title>
        <authorList>
            <consortium name="The Broad Institute Genomics Platform"/>
            <consortium name="The Broad Institute Genome Sequencing Center for Infectious Disease"/>
            <person name="Wu L."/>
            <person name="Ma J."/>
        </authorList>
    </citation>
    <scope>NUCLEOTIDE SEQUENCE [LARGE SCALE GENOMIC DNA]</scope>
    <source>
        <strain evidence="2 3">LMG 29247</strain>
    </source>
</reference>
<accession>A0ABD5SMY9</accession>
<sequence length="75" mass="8283">MNPDRAAWLAGEPRHPEPDIHPPEPTLEEFLCSRRSNPKPEDVADEDLSEAIAIAGLEGDDRDPLARVRENGGEN</sequence>
<organism evidence="2 3">
    <name type="scientific">Natrinema soli</name>
    <dbReference type="NCBI Taxonomy" id="1930624"/>
    <lineage>
        <taxon>Archaea</taxon>
        <taxon>Methanobacteriati</taxon>
        <taxon>Methanobacteriota</taxon>
        <taxon>Stenosarchaea group</taxon>
        <taxon>Halobacteria</taxon>
        <taxon>Halobacteriales</taxon>
        <taxon>Natrialbaceae</taxon>
        <taxon>Natrinema</taxon>
    </lineage>
</organism>
<comment type="caution">
    <text evidence="2">The sequence shown here is derived from an EMBL/GenBank/DDBJ whole genome shotgun (WGS) entry which is preliminary data.</text>
</comment>
<dbReference type="EMBL" id="JBHSWV010000240">
    <property type="protein sequence ID" value="MFC6766388.1"/>
    <property type="molecule type" value="Genomic_DNA"/>
</dbReference>
<evidence type="ECO:0000256" key="1">
    <source>
        <dbReference type="SAM" id="MobiDB-lite"/>
    </source>
</evidence>
<keyword evidence="3" id="KW-1185">Reference proteome</keyword>
<name>A0ABD5SMY9_9EURY</name>
<protein>
    <submittedName>
        <fullName evidence="2">Uncharacterized protein</fullName>
    </submittedName>
</protein>
<feature type="compositionally biased region" description="Basic and acidic residues" evidence="1">
    <location>
        <begin position="12"/>
        <end position="22"/>
    </location>
</feature>
<proteinExistence type="predicted"/>
<dbReference type="AlphaFoldDB" id="A0ABD5SMY9"/>
<evidence type="ECO:0000313" key="2">
    <source>
        <dbReference type="EMBL" id="MFC6766388.1"/>
    </source>
</evidence>